<dbReference type="AlphaFoldDB" id="A0A0L8H9P2"/>
<organism evidence="2">
    <name type="scientific">Octopus bimaculoides</name>
    <name type="common">California two-spotted octopus</name>
    <dbReference type="NCBI Taxonomy" id="37653"/>
    <lineage>
        <taxon>Eukaryota</taxon>
        <taxon>Metazoa</taxon>
        <taxon>Spiralia</taxon>
        <taxon>Lophotrochozoa</taxon>
        <taxon>Mollusca</taxon>
        <taxon>Cephalopoda</taxon>
        <taxon>Coleoidea</taxon>
        <taxon>Octopodiformes</taxon>
        <taxon>Octopoda</taxon>
        <taxon>Incirrata</taxon>
        <taxon>Octopodidae</taxon>
        <taxon>Octopus</taxon>
    </lineage>
</organism>
<keyword evidence="1" id="KW-1133">Transmembrane helix</keyword>
<keyword evidence="1" id="KW-0812">Transmembrane</keyword>
<keyword evidence="1" id="KW-0472">Membrane</keyword>
<feature type="transmembrane region" description="Helical" evidence="1">
    <location>
        <begin position="5"/>
        <end position="22"/>
    </location>
</feature>
<sequence>MVVVIVVVVVMVVVVVVVVVVVRVVVVVVAVGVIVVVVVITVVVVVVVLLVPAKMFFQLREQVVVTGCQVQIIRWVGNNVLFMVFGEHSWNPSCAHLPILQLFTQNPMSGASGNFRNQNVEIIQSDPQIFMQDFLNFHDCLVGN</sequence>
<protein>
    <submittedName>
        <fullName evidence="2">Uncharacterized protein</fullName>
    </submittedName>
</protein>
<dbReference type="EMBL" id="KQ418811">
    <property type="protein sequence ID" value="KOF85784.1"/>
    <property type="molecule type" value="Genomic_DNA"/>
</dbReference>
<evidence type="ECO:0000313" key="2">
    <source>
        <dbReference type="EMBL" id="KOF85784.1"/>
    </source>
</evidence>
<accession>A0A0L8H9P2</accession>
<evidence type="ECO:0000256" key="1">
    <source>
        <dbReference type="SAM" id="Phobius"/>
    </source>
</evidence>
<proteinExistence type="predicted"/>
<gene>
    <name evidence="2" type="ORF">OCBIM_22019763mg</name>
</gene>
<name>A0A0L8H9P2_OCTBM</name>
<reference evidence="2" key="1">
    <citation type="submission" date="2015-07" db="EMBL/GenBank/DDBJ databases">
        <title>MeaNS - Measles Nucleotide Surveillance Program.</title>
        <authorList>
            <person name="Tran T."/>
            <person name="Druce J."/>
        </authorList>
    </citation>
    <scope>NUCLEOTIDE SEQUENCE</scope>
    <source>
        <strain evidence="2">UCB-OBI-ISO-001</strain>
        <tissue evidence="2">Gonad</tissue>
    </source>
</reference>
<feature type="transmembrane region" description="Helical" evidence="1">
    <location>
        <begin position="28"/>
        <end position="51"/>
    </location>
</feature>